<keyword evidence="3" id="KW-1185">Reference proteome</keyword>
<accession>A0A550CSB8</accession>
<protein>
    <submittedName>
        <fullName evidence="2">Uncharacterized protein</fullName>
    </submittedName>
</protein>
<gene>
    <name evidence="2" type="ORF">BD626DRAFT_104772</name>
</gene>
<evidence type="ECO:0000313" key="2">
    <source>
        <dbReference type="EMBL" id="TRM67692.1"/>
    </source>
</evidence>
<proteinExistence type="predicted"/>
<keyword evidence="1" id="KW-0472">Membrane</keyword>
<dbReference type="Proteomes" id="UP000320762">
    <property type="component" value="Unassembled WGS sequence"/>
</dbReference>
<feature type="transmembrane region" description="Helical" evidence="1">
    <location>
        <begin position="107"/>
        <end position="134"/>
    </location>
</feature>
<dbReference type="OrthoDB" id="10318403at2759"/>
<keyword evidence="1" id="KW-0812">Transmembrane</keyword>
<reference evidence="2 3" key="1">
    <citation type="journal article" date="2019" name="New Phytol.">
        <title>Comparative genomics reveals unique wood-decay strategies and fruiting body development in the Schizophyllaceae.</title>
        <authorList>
            <person name="Almasi E."/>
            <person name="Sahu N."/>
            <person name="Krizsan K."/>
            <person name="Balint B."/>
            <person name="Kovacs G.M."/>
            <person name="Kiss B."/>
            <person name="Cseklye J."/>
            <person name="Drula E."/>
            <person name="Henrissat B."/>
            <person name="Nagy I."/>
            <person name="Chovatia M."/>
            <person name="Adam C."/>
            <person name="LaButti K."/>
            <person name="Lipzen A."/>
            <person name="Riley R."/>
            <person name="Grigoriev I.V."/>
            <person name="Nagy L.G."/>
        </authorList>
    </citation>
    <scope>NUCLEOTIDE SEQUENCE [LARGE SCALE GENOMIC DNA]</scope>
    <source>
        <strain evidence="2 3">NL-1724</strain>
    </source>
</reference>
<sequence length="181" mass="19409">MLLSIDSSISSLLPPPQHLASDARHGRRTFMNPLTVYSGLSPRLRVLSAVSVGLAILTLGGAHSIQSLTVVIATLVYHAIVLGYELRAHKVEGGLLREYTNYSAYPSIAIAGILCLGWLLSLVSLIIGMVLYLVSVRLNFFMIIDLVLEVCQLFALGGILQVAVYERRHGAPGAVALDGDA</sequence>
<organism evidence="2 3">
    <name type="scientific">Schizophyllum amplum</name>
    <dbReference type="NCBI Taxonomy" id="97359"/>
    <lineage>
        <taxon>Eukaryota</taxon>
        <taxon>Fungi</taxon>
        <taxon>Dikarya</taxon>
        <taxon>Basidiomycota</taxon>
        <taxon>Agaricomycotina</taxon>
        <taxon>Agaricomycetes</taxon>
        <taxon>Agaricomycetidae</taxon>
        <taxon>Agaricales</taxon>
        <taxon>Schizophyllaceae</taxon>
        <taxon>Schizophyllum</taxon>
    </lineage>
</organism>
<comment type="caution">
    <text evidence="2">The sequence shown here is derived from an EMBL/GenBank/DDBJ whole genome shotgun (WGS) entry which is preliminary data.</text>
</comment>
<feature type="transmembrane region" description="Helical" evidence="1">
    <location>
        <begin position="140"/>
        <end position="160"/>
    </location>
</feature>
<evidence type="ECO:0000256" key="1">
    <source>
        <dbReference type="SAM" id="Phobius"/>
    </source>
</evidence>
<name>A0A550CSB8_9AGAR</name>
<keyword evidence="1" id="KW-1133">Transmembrane helix</keyword>
<dbReference type="EMBL" id="VDMD01000002">
    <property type="protein sequence ID" value="TRM67692.1"/>
    <property type="molecule type" value="Genomic_DNA"/>
</dbReference>
<feature type="transmembrane region" description="Helical" evidence="1">
    <location>
        <begin position="68"/>
        <end position="86"/>
    </location>
</feature>
<evidence type="ECO:0000313" key="3">
    <source>
        <dbReference type="Proteomes" id="UP000320762"/>
    </source>
</evidence>
<dbReference type="AlphaFoldDB" id="A0A550CSB8"/>